<feature type="chain" id="PRO_5022904255" evidence="1">
    <location>
        <begin position="24"/>
        <end position="224"/>
    </location>
</feature>
<sequence precursor="true">MLSRKVIWFACSALMLMSAPARAGVVFTLSSPSDLSALTVGQEVEIDLSISGLPSPNLTNFIFNVNTRILFDSSLFQAIPDPNSTSGLTAVVAPGSVFDNNVQGPLQVANFNAQSSLTAGAAVGNFSESPNVNSGAIGLNGLYYSFLLRAIAPGSGTIAFDPTPGANQYAANETGFNFAPLNTSGNLSFTISGAAVPEPSSIGMLAVGVAALGCRRLARRRVAD</sequence>
<dbReference type="EMBL" id="CP042997">
    <property type="protein sequence ID" value="QEH36092.1"/>
    <property type="molecule type" value="Genomic_DNA"/>
</dbReference>
<dbReference type="InterPro" id="IPR013424">
    <property type="entry name" value="Ice-binding_C"/>
</dbReference>
<feature type="domain" description="Ice-binding protein C-terminal" evidence="2">
    <location>
        <begin position="195"/>
        <end position="216"/>
    </location>
</feature>
<dbReference type="RefSeq" id="WP_148595814.1">
    <property type="nucleotide sequence ID" value="NZ_CP042997.1"/>
</dbReference>
<name>A0A5B9W611_9BACT</name>
<keyword evidence="4" id="KW-1185">Reference proteome</keyword>
<organism evidence="3 4">
    <name type="scientific">Aquisphaera giovannonii</name>
    <dbReference type="NCBI Taxonomy" id="406548"/>
    <lineage>
        <taxon>Bacteria</taxon>
        <taxon>Pseudomonadati</taxon>
        <taxon>Planctomycetota</taxon>
        <taxon>Planctomycetia</taxon>
        <taxon>Isosphaerales</taxon>
        <taxon>Isosphaeraceae</taxon>
        <taxon>Aquisphaera</taxon>
    </lineage>
</organism>
<evidence type="ECO:0000313" key="3">
    <source>
        <dbReference type="EMBL" id="QEH36092.1"/>
    </source>
</evidence>
<dbReference type="KEGG" id="agv:OJF2_46520"/>
<evidence type="ECO:0000313" key="4">
    <source>
        <dbReference type="Proteomes" id="UP000324233"/>
    </source>
</evidence>
<gene>
    <name evidence="3" type="ORF">OJF2_46520</name>
</gene>
<keyword evidence="1" id="KW-0732">Signal</keyword>
<evidence type="ECO:0000256" key="1">
    <source>
        <dbReference type="SAM" id="SignalP"/>
    </source>
</evidence>
<evidence type="ECO:0000259" key="2">
    <source>
        <dbReference type="Pfam" id="PF07589"/>
    </source>
</evidence>
<proteinExistence type="predicted"/>
<accession>A0A5B9W611</accession>
<protein>
    <submittedName>
        <fullName evidence="3">PEP-CTERM motif protein</fullName>
    </submittedName>
</protein>
<feature type="signal peptide" evidence="1">
    <location>
        <begin position="1"/>
        <end position="23"/>
    </location>
</feature>
<dbReference type="NCBIfam" id="TIGR02595">
    <property type="entry name" value="PEP_CTERM"/>
    <property type="match status" value="1"/>
</dbReference>
<dbReference type="Proteomes" id="UP000324233">
    <property type="component" value="Chromosome"/>
</dbReference>
<reference evidence="3 4" key="1">
    <citation type="submission" date="2019-08" db="EMBL/GenBank/DDBJ databases">
        <title>Deep-cultivation of Planctomycetes and their phenomic and genomic characterization uncovers novel biology.</title>
        <authorList>
            <person name="Wiegand S."/>
            <person name="Jogler M."/>
            <person name="Boedeker C."/>
            <person name="Pinto D."/>
            <person name="Vollmers J."/>
            <person name="Rivas-Marin E."/>
            <person name="Kohn T."/>
            <person name="Peeters S.H."/>
            <person name="Heuer A."/>
            <person name="Rast P."/>
            <person name="Oberbeckmann S."/>
            <person name="Bunk B."/>
            <person name="Jeske O."/>
            <person name="Meyerdierks A."/>
            <person name="Storesund J.E."/>
            <person name="Kallscheuer N."/>
            <person name="Luecker S."/>
            <person name="Lage O.M."/>
            <person name="Pohl T."/>
            <person name="Merkel B.J."/>
            <person name="Hornburger P."/>
            <person name="Mueller R.-W."/>
            <person name="Bruemmer F."/>
            <person name="Labrenz M."/>
            <person name="Spormann A.M."/>
            <person name="Op den Camp H."/>
            <person name="Overmann J."/>
            <person name="Amann R."/>
            <person name="Jetten M.S.M."/>
            <person name="Mascher T."/>
            <person name="Medema M.H."/>
            <person name="Devos D.P."/>
            <person name="Kaster A.-K."/>
            <person name="Ovreas L."/>
            <person name="Rohde M."/>
            <person name="Galperin M.Y."/>
            <person name="Jogler C."/>
        </authorList>
    </citation>
    <scope>NUCLEOTIDE SEQUENCE [LARGE SCALE GENOMIC DNA]</scope>
    <source>
        <strain evidence="3 4">OJF2</strain>
    </source>
</reference>
<dbReference type="Pfam" id="PF07589">
    <property type="entry name" value="PEP-CTERM"/>
    <property type="match status" value="1"/>
</dbReference>
<dbReference type="AlphaFoldDB" id="A0A5B9W611"/>